<evidence type="ECO:0000313" key="3">
    <source>
        <dbReference type="Proteomes" id="UP000092460"/>
    </source>
</evidence>
<reference evidence="3" key="1">
    <citation type="submission" date="2015-01" db="EMBL/GenBank/DDBJ databases">
        <authorList>
            <person name="Aksoy S."/>
            <person name="Warren W."/>
            <person name="Wilson R.K."/>
        </authorList>
    </citation>
    <scope>NUCLEOTIDE SEQUENCE [LARGE SCALE GENOMIC DNA]</scope>
    <source>
        <strain evidence="3">IAEA</strain>
    </source>
</reference>
<dbReference type="Proteomes" id="UP000092460">
    <property type="component" value="Unassembled WGS sequence"/>
</dbReference>
<accession>A0A1B0BAE4</accession>
<keyword evidence="3" id="KW-1185">Reference proteome</keyword>
<dbReference type="AlphaFoldDB" id="A0A1B0BAE4"/>
<feature type="signal peptide" evidence="1">
    <location>
        <begin position="1"/>
        <end position="15"/>
    </location>
</feature>
<name>A0A1B0BAE4_9MUSC</name>
<keyword evidence="1" id="KW-0732">Signal</keyword>
<evidence type="ECO:0000256" key="1">
    <source>
        <dbReference type="SAM" id="SignalP"/>
    </source>
</evidence>
<dbReference type="EMBL" id="JXJN01010942">
    <property type="status" value="NOT_ANNOTATED_CDS"/>
    <property type="molecule type" value="Genomic_DNA"/>
</dbReference>
<dbReference type="EnsemblMetazoa" id="GPPI023874-RA">
    <property type="protein sequence ID" value="GPPI023874-PA"/>
    <property type="gene ID" value="GPPI023874"/>
</dbReference>
<evidence type="ECO:0000313" key="2">
    <source>
        <dbReference type="EnsemblMetazoa" id="GPPI023874-PA"/>
    </source>
</evidence>
<protein>
    <submittedName>
        <fullName evidence="2">Uncharacterized protein</fullName>
    </submittedName>
</protein>
<dbReference type="VEuPathDB" id="VectorBase:GPPI023874"/>
<feature type="chain" id="PRO_5012633546" evidence="1">
    <location>
        <begin position="16"/>
        <end position="147"/>
    </location>
</feature>
<dbReference type="EMBL" id="JXJN01010941">
    <property type="status" value="NOT_ANNOTATED_CDS"/>
    <property type="molecule type" value="Genomic_DNA"/>
</dbReference>
<reference evidence="2" key="2">
    <citation type="submission" date="2020-05" db="UniProtKB">
        <authorList>
            <consortium name="EnsemblMetazoa"/>
        </authorList>
    </citation>
    <scope>IDENTIFICATION</scope>
    <source>
        <strain evidence="2">IAEA</strain>
    </source>
</reference>
<sequence>FFFLLLSAVITQTINQPDKAIELNVKTKLQATTGAITLMLSLGKCTKDASSTASDIIDSVNFPRMSNDHCKYRHNHHHHRNYRRQKSEEQFKTKKNCNNNCSRASLPGCVGVSRKRLYKIFIYNNIYKIAYIRALNSIFRCTPYGKK</sequence>
<organism evidence="2 3">
    <name type="scientific">Glossina palpalis gambiensis</name>
    <dbReference type="NCBI Taxonomy" id="67801"/>
    <lineage>
        <taxon>Eukaryota</taxon>
        <taxon>Metazoa</taxon>
        <taxon>Ecdysozoa</taxon>
        <taxon>Arthropoda</taxon>
        <taxon>Hexapoda</taxon>
        <taxon>Insecta</taxon>
        <taxon>Pterygota</taxon>
        <taxon>Neoptera</taxon>
        <taxon>Endopterygota</taxon>
        <taxon>Diptera</taxon>
        <taxon>Brachycera</taxon>
        <taxon>Muscomorpha</taxon>
        <taxon>Hippoboscoidea</taxon>
        <taxon>Glossinidae</taxon>
        <taxon>Glossina</taxon>
    </lineage>
</organism>
<proteinExistence type="predicted"/>